<feature type="domain" description="BIG2" evidence="1">
    <location>
        <begin position="230"/>
        <end position="310"/>
    </location>
</feature>
<dbReference type="Pfam" id="PF22959">
    <property type="entry name" value="Ig_NUP210_15th"/>
    <property type="match status" value="1"/>
</dbReference>
<dbReference type="AlphaFoldDB" id="A0AAD9PF80"/>
<dbReference type="Proteomes" id="UP001209878">
    <property type="component" value="Unassembled WGS sequence"/>
</dbReference>
<dbReference type="SMART" id="SM00635">
    <property type="entry name" value="BID_2"/>
    <property type="match status" value="2"/>
</dbReference>
<comment type="caution">
    <text evidence="2">The sequence shown here is derived from an EMBL/GenBank/DDBJ whole genome shotgun (WGS) entry which is preliminary data.</text>
</comment>
<dbReference type="Pfam" id="PF26182">
    <property type="entry name" value="Ig_NUP210_5th"/>
    <property type="match status" value="1"/>
</dbReference>
<dbReference type="Pfam" id="PF24935">
    <property type="entry name" value="Ig_NUP210_6th"/>
    <property type="match status" value="1"/>
</dbReference>
<gene>
    <name evidence="2" type="ORF">NP493_8g09065</name>
</gene>
<dbReference type="Pfam" id="PF22963">
    <property type="entry name" value="Ig_NUP210_3rd"/>
    <property type="match status" value="1"/>
</dbReference>
<evidence type="ECO:0000259" key="1">
    <source>
        <dbReference type="SMART" id="SM00635"/>
    </source>
</evidence>
<dbReference type="Pfam" id="PF26183">
    <property type="entry name" value="Ig_NUP210_14th"/>
    <property type="match status" value="1"/>
</dbReference>
<dbReference type="InterPro" id="IPR056897">
    <property type="entry name" value="Ig_NUP210_4th"/>
</dbReference>
<dbReference type="Pfam" id="PF24991">
    <property type="entry name" value="Ig_NUP210_4th"/>
    <property type="match status" value="1"/>
</dbReference>
<reference evidence="2" key="1">
    <citation type="journal article" date="2023" name="Mol. Biol. Evol.">
        <title>Third-Generation Sequencing Reveals the Adaptive Role of the Epigenome in Three Deep-Sea Polychaetes.</title>
        <authorList>
            <person name="Perez M."/>
            <person name="Aroh O."/>
            <person name="Sun Y."/>
            <person name="Lan Y."/>
            <person name="Juniper S.K."/>
            <person name="Young C.R."/>
            <person name="Angers B."/>
            <person name="Qian P.Y."/>
        </authorList>
    </citation>
    <scope>NUCLEOTIDE SEQUENCE</scope>
    <source>
        <strain evidence="2">R07B-5</strain>
    </source>
</reference>
<dbReference type="InterPro" id="IPR058779">
    <property type="entry name" value="Ig_NUP210_13th"/>
</dbReference>
<proteinExistence type="predicted"/>
<accession>A0AAD9PF80</accession>
<dbReference type="PANTHER" id="PTHR23019">
    <property type="entry name" value="NUCLEAR PORE MEMBRANE GLYCOPROTEIN GP210-RELATED"/>
    <property type="match status" value="1"/>
</dbReference>
<dbReference type="InterPro" id="IPR055098">
    <property type="entry name" value="Ig_NUP210_3rd"/>
</dbReference>
<dbReference type="PANTHER" id="PTHR23019:SF0">
    <property type="entry name" value="NUCLEAR PORE MEMBRANE GLYCOPROTEIN 210"/>
    <property type="match status" value="1"/>
</dbReference>
<dbReference type="SUPFAM" id="SSF49373">
    <property type="entry name" value="Invasin/intimin cell-adhesion fragments"/>
    <property type="match status" value="1"/>
</dbReference>
<dbReference type="EMBL" id="JAODUO010000008">
    <property type="protein sequence ID" value="KAK2193717.1"/>
    <property type="molecule type" value="Genomic_DNA"/>
</dbReference>
<dbReference type="InterPro" id="IPR003343">
    <property type="entry name" value="Big_2"/>
</dbReference>
<feature type="domain" description="BIG2" evidence="1">
    <location>
        <begin position="701"/>
        <end position="776"/>
    </location>
</feature>
<evidence type="ECO:0000313" key="2">
    <source>
        <dbReference type="EMBL" id="KAK2193717.1"/>
    </source>
</evidence>
<dbReference type="Pfam" id="PF22962">
    <property type="entry name" value="Ig_NUP210_7th"/>
    <property type="match status" value="1"/>
</dbReference>
<evidence type="ECO:0000313" key="3">
    <source>
        <dbReference type="Proteomes" id="UP001209878"/>
    </source>
</evidence>
<sequence>MTWNSTASGETAFSCVGLVQAQPESLLNLKTAPTRVIVVANIQLTPPVVYMLPYTHVTYRVELLSQGHAEEIALPSPQYYLSVTNTTTATLSNWFSTVTAREVGETDIILKDSTVHSCSVRSCLCGLVEFIVHPCRNWVLERGRHYEISVEIYDKESHKIFPSDNLKVKANFPKEYFKVKLSSRNGTYHIVETLQKGFARIEATLASIQKELWQEEKYDPQLHTAQELEIYEKVKVTPKQLFLPWDPPHADNHYNYQVKASGGSGNYTWTSSNLTVASVSSSGVVVAGSYVGHTLVRAADTRNRRHHDTAEVHVLPPKQIAFLPSPVEAEVGHVLQLPLAVYADIGGALVKFDDCQFMPFTVHISDANIFKHVGDDAPKALDSCVSIRVHARTLGHVTVSVTYKYADITLVASVTIASYSPLKPIDPLEVAVVTPAAMKEVVFEGGPAPWVLDSSRYYRSVKAENGSTVELNPIHLSEPHKVLHSFQVKCNTIGEQPHKLRLIPNVKHPKDLPPCPISSEFDDPIPVQNNRPLVINFVLLDEEGRKFDNFSSLSVRWHLSDQKAATFVEQDKASKEGDKKRLDDTKVVDLHGDSSDILTIEATVKGYESSFFGTGITTYAQFVIKKGSGHFHVEHGGSKLADVTYDPKTQFVEVCSSFFVDTEQSLGHMVRGAALGRTTLQFVAVQKEQVQVFSQAREIQVFPPLRLLPRNITLVVGSLLQVTAHGGPQPESTIEYTIRTDKIASVSSGGLINAMDIGITTVIGKAVGHASDNTMVVYSQDEVTVNVVKLAGVRIFASLKRLQTGTKMPLYALGIQENMTPFSFGSATPPLLFHWTISNRHVANVKDLFYKSGITPSPRSAFAMRLLAEEVGHVSVHLSVIPTPGSHLLVSGDKKLEDDIQIQVRTLAYTHRDGSSAKMTYEVQGRLDGTRSDPVISVTQHGQVISGSHTGQASLLITALEDFGVNQSVVILVKVKPVSYIMINADTVIHTTTGSILWLPVGTTVQLSVTFHDDIGETFFATNNKVMYRPNRFDLLQISHGIENNTLVAKATNVGQTILKVWDGNTGRLVDYVNIVVGSVIEPRTVQAALGDIICFQCSMTSIHGGVDVGKVEWVWGGWGGCGKVKWVWGRWSGCGKVEWMWGGWSGCGEDGVDGEGGVDVGRVDGWESGVDVGKVEWVWRGWSGWGRVEWVWGRWSGCGECGVDVGRMEWMWGGWSGCREG</sequence>
<dbReference type="InterPro" id="IPR045197">
    <property type="entry name" value="NUP210-like"/>
</dbReference>
<protein>
    <recommendedName>
        <fullName evidence="1">BIG2 domain-containing protein</fullName>
    </recommendedName>
</protein>
<dbReference type="Gene3D" id="2.60.40.1080">
    <property type="match status" value="1"/>
</dbReference>
<dbReference type="GO" id="GO:0005643">
    <property type="term" value="C:nuclear pore"/>
    <property type="evidence" value="ECO:0007669"/>
    <property type="project" value="TreeGrafter"/>
</dbReference>
<dbReference type="InterPro" id="IPR055099">
    <property type="entry name" value="Ig_NUP210_7th"/>
</dbReference>
<dbReference type="Pfam" id="PF26184">
    <property type="entry name" value="Ig_NUP210_8th"/>
    <property type="match status" value="1"/>
</dbReference>
<dbReference type="InterPro" id="IPR008964">
    <property type="entry name" value="Invasin/intimin_cell_adhesion"/>
</dbReference>
<keyword evidence="3" id="KW-1185">Reference proteome</keyword>
<dbReference type="Pfam" id="PF02368">
    <property type="entry name" value="Big_2"/>
    <property type="match status" value="1"/>
</dbReference>
<dbReference type="InterPro" id="IPR056898">
    <property type="entry name" value="Ig_NUP210_6th"/>
</dbReference>
<dbReference type="Pfam" id="PF26181">
    <property type="entry name" value="Ig_NUP210_13th"/>
    <property type="match status" value="1"/>
</dbReference>
<name>A0AAD9PF80_RIDPI</name>
<dbReference type="InterPro" id="IPR055094">
    <property type="entry name" value="NUP210_Ig15"/>
</dbReference>
<organism evidence="2 3">
    <name type="scientific">Ridgeia piscesae</name>
    <name type="common">Tubeworm</name>
    <dbReference type="NCBI Taxonomy" id="27915"/>
    <lineage>
        <taxon>Eukaryota</taxon>
        <taxon>Metazoa</taxon>
        <taxon>Spiralia</taxon>
        <taxon>Lophotrochozoa</taxon>
        <taxon>Annelida</taxon>
        <taxon>Polychaeta</taxon>
        <taxon>Sedentaria</taxon>
        <taxon>Canalipalpata</taxon>
        <taxon>Sabellida</taxon>
        <taxon>Siboglinidae</taxon>
        <taxon>Ridgeia</taxon>
    </lineage>
</organism>